<evidence type="ECO:0000313" key="2">
    <source>
        <dbReference type="Proteomes" id="UP000886890"/>
    </source>
</evidence>
<sequence length="136" mass="15526">MKTIDSDHIVKTRLSGTFFTPYSCELYLQRRIGMESVINKLTEIEAAASKILEGAANQNKLLDQQQDERIAAFDQKLEHDTALQIQKIQADLKKKTDDELLHLRSGTSDLLASLDNYYSKNHDTLSTQICEKLIRK</sequence>
<accession>A0A9D1XFV9</accession>
<gene>
    <name evidence="1" type="ORF">H9734_06645</name>
</gene>
<name>A0A9D1XFV9_9FIRM</name>
<reference evidence="1" key="2">
    <citation type="submission" date="2021-04" db="EMBL/GenBank/DDBJ databases">
        <authorList>
            <person name="Gilroy R."/>
        </authorList>
    </citation>
    <scope>NUCLEOTIDE SEQUENCE</scope>
    <source>
        <strain evidence="1">CHK183-1962</strain>
    </source>
</reference>
<proteinExistence type="predicted"/>
<protein>
    <submittedName>
        <fullName evidence="1">Uncharacterized protein</fullName>
    </submittedName>
</protein>
<organism evidence="1 2">
    <name type="scientific">Candidatus Fusicatenibacter merdavium</name>
    <dbReference type="NCBI Taxonomy" id="2838600"/>
    <lineage>
        <taxon>Bacteria</taxon>
        <taxon>Bacillati</taxon>
        <taxon>Bacillota</taxon>
        <taxon>Clostridia</taxon>
        <taxon>Lachnospirales</taxon>
        <taxon>Lachnospiraceae</taxon>
        <taxon>Fusicatenibacter</taxon>
    </lineage>
</organism>
<comment type="caution">
    <text evidence="1">The sequence shown here is derived from an EMBL/GenBank/DDBJ whole genome shotgun (WGS) entry which is preliminary data.</text>
</comment>
<evidence type="ECO:0000313" key="1">
    <source>
        <dbReference type="EMBL" id="HIX77255.1"/>
    </source>
</evidence>
<reference evidence="1" key="1">
    <citation type="journal article" date="2021" name="PeerJ">
        <title>Extensive microbial diversity within the chicken gut microbiome revealed by metagenomics and culture.</title>
        <authorList>
            <person name="Gilroy R."/>
            <person name="Ravi A."/>
            <person name="Getino M."/>
            <person name="Pursley I."/>
            <person name="Horton D.L."/>
            <person name="Alikhan N.F."/>
            <person name="Baker D."/>
            <person name="Gharbi K."/>
            <person name="Hall N."/>
            <person name="Watson M."/>
            <person name="Adriaenssens E.M."/>
            <person name="Foster-Nyarko E."/>
            <person name="Jarju S."/>
            <person name="Secka A."/>
            <person name="Antonio M."/>
            <person name="Oren A."/>
            <person name="Chaudhuri R.R."/>
            <person name="La Ragione R."/>
            <person name="Hildebrand F."/>
            <person name="Pallen M.J."/>
        </authorList>
    </citation>
    <scope>NUCLEOTIDE SEQUENCE</scope>
    <source>
        <strain evidence="1">CHK183-1962</strain>
    </source>
</reference>
<dbReference type="AlphaFoldDB" id="A0A9D1XFV9"/>
<dbReference type="Proteomes" id="UP000886890">
    <property type="component" value="Unassembled WGS sequence"/>
</dbReference>
<dbReference type="EMBL" id="DXEK01000110">
    <property type="protein sequence ID" value="HIX77255.1"/>
    <property type="molecule type" value="Genomic_DNA"/>
</dbReference>